<name>A0A6G7B8J7_9LACO</name>
<feature type="domain" description="PD-(D/E)XK endonuclease-like" evidence="10">
    <location>
        <begin position="767"/>
        <end position="1104"/>
    </location>
</feature>
<gene>
    <name evidence="12" type="ORF">G6Z83_03690</name>
</gene>
<dbReference type="Pfam" id="PF12705">
    <property type="entry name" value="PDDEXK_1"/>
    <property type="match status" value="1"/>
</dbReference>
<dbReference type="GO" id="GO:0004386">
    <property type="term" value="F:helicase activity"/>
    <property type="evidence" value="ECO:0007669"/>
    <property type="project" value="UniProtKB-KW"/>
</dbReference>
<keyword evidence="3" id="KW-0227">DNA damage</keyword>
<protein>
    <submittedName>
        <fullName evidence="12">ATP-dependent helicase</fullName>
    </submittedName>
</protein>
<evidence type="ECO:0000256" key="8">
    <source>
        <dbReference type="ARBA" id="ARBA00023125"/>
    </source>
</evidence>
<dbReference type="RefSeq" id="WP_102878103.1">
    <property type="nucleotide sequence ID" value="NZ_CP049228.1"/>
</dbReference>
<evidence type="ECO:0000256" key="1">
    <source>
        <dbReference type="ARBA" id="ARBA00022722"/>
    </source>
</evidence>
<evidence type="ECO:0000256" key="6">
    <source>
        <dbReference type="ARBA" id="ARBA00022839"/>
    </source>
</evidence>
<keyword evidence="9" id="KW-0234">DNA repair</keyword>
<keyword evidence="5 12" id="KW-0347">Helicase</keyword>
<organism evidence="12 13">
    <name type="scientific">Lactobacillus iners</name>
    <dbReference type="NCBI Taxonomy" id="147802"/>
    <lineage>
        <taxon>Bacteria</taxon>
        <taxon>Bacillati</taxon>
        <taxon>Bacillota</taxon>
        <taxon>Bacilli</taxon>
        <taxon>Lactobacillales</taxon>
        <taxon>Lactobacillaceae</taxon>
        <taxon>Lactobacillus</taxon>
    </lineage>
</organism>
<proteinExistence type="predicted"/>
<dbReference type="PANTHER" id="PTHR30591:SF1">
    <property type="entry name" value="RECBCD ENZYME SUBUNIT RECC"/>
    <property type="match status" value="1"/>
</dbReference>
<evidence type="ECO:0000256" key="2">
    <source>
        <dbReference type="ARBA" id="ARBA00022741"/>
    </source>
</evidence>
<evidence type="ECO:0000313" key="13">
    <source>
        <dbReference type="Proteomes" id="UP000501676"/>
    </source>
</evidence>
<dbReference type="SUPFAM" id="SSF52540">
    <property type="entry name" value="P-loop containing nucleoside triphosphate hydrolases"/>
    <property type="match status" value="1"/>
</dbReference>
<keyword evidence="8" id="KW-0238">DNA-binding</keyword>
<dbReference type="GO" id="GO:0005524">
    <property type="term" value="F:ATP binding"/>
    <property type="evidence" value="ECO:0007669"/>
    <property type="project" value="UniProtKB-KW"/>
</dbReference>
<dbReference type="InterPro" id="IPR027417">
    <property type="entry name" value="P-loop_NTPase"/>
</dbReference>
<dbReference type="AlphaFoldDB" id="A0A6G7B8J7"/>
<evidence type="ECO:0000256" key="9">
    <source>
        <dbReference type="ARBA" id="ARBA00023204"/>
    </source>
</evidence>
<accession>A0A6G7B8J7</accession>
<keyword evidence="2" id="KW-0547">Nucleotide-binding</keyword>
<keyword evidence="4" id="KW-0378">Hydrolase</keyword>
<dbReference type="Proteomes" id="UP000501676">
    <property type="component" value="Chromosome"/>
</dbReference>
<dbReference type="InterPro" id="IPR049035">
    <property type="entry name" value="ADDB_N"/>
</dbReference>
<reference evidence="12 13" key="1">
    <citation type="submission" date="2020-02" db="EMBL/GenBank/DDBJ databases">
        <title>Complete genome sequences of six Lactobacillus iners strains isolated from the human vagina.</title>
        <authorList>
            <person name="France M.T."/>
            <person name="Rutt L."/>
            <person name="Narina S."/>
            <person name="Arbaugh S."/>
            <person name="Humphrys M.S."/>
            <person name="Ma B."/>
            <person name="Hayward M.R."/>
            <person name="Relman D."/>
            <person name="Kwon D.S."/>
            <person name="Ravel J."/>
        </authorList>
    </citation>
    <scope>NUCLEOTIDE SEQUENCE [LARGE SCALE GENOMIC DNA]</scope>
    <source>
        <strain evidence="12 13">C0210C1</strain>
    </source>
</reference>
<dbReference type="GO" id="GO:0004527">
    <property type="term" value="F:exonuclease activity"/>
    <property type="evidence" value="ECO:0007669"/>
    <property type="project" value="UniProtKB-KW"/>
</dbReference>
<evidence type="ECO:0000256" key="3">
    <source>
        <dbReference type="ARBA" id="ARBA00022763"/>
    </source>
</evidence>
<dbReference type="GO" id="GO:0006310">
    <property type="term" value="P:DNA recombination"/>
    <property type="evidence" value="ECO:0007669"/>
    <property type="project" value="TreeGrafter"/>
</dbReference>
<dbReference type="Gene3D" id="3.40.50.300">
    <property type="entry name" value="P-loop containing nucleotide triphosphate hydrolases"/>
    <property type="match status" value="4"/>
</dbReference>
<evidence type="ECO:0000313" key="12">
    <source>
        <dbReference type="EMBL" id="QIH23813.1"/>
    </source>
</evidence>
<dbReference type="PANTHER" id="PTHR30591">
    <property type="entry name" value="RECBCD ENZYME SUBUNIT RECC"/>
    <property type="match status" value="1"/>
</dbReference>
<keyword evidence="6" id="KW-0269">Exonuclease</keyword>
<sequence length="1157" mass="134085">MINIITSTQAYDLQNEILNMAVKTYLNNKTKKTFVIVPNHVKFTTEIATLKKIANINKQDSVSVTNLQVLSFSRLAWYFLRNQKIALPEIIDDATSLMILEKIVKNKKDELLLFNNFNNGSLKQIYESIILIHQGNVDLNSISHEAVTEETSRKLHDLQIIYDEFIQMLGDHFTTKDGIQLILKTVLDKKLSIDNLNFFFCGFSYFSLSELNIVKIIAKKAHLSVFAFQTKDAQINDKVMEGDYDYIVQSTIAKLINFFNANSLKFFTKEYGYNINLNNKEKLNAIWTGNIPQQGLDLTNYVHLIKADSRYAEINFVAQTIYQQVVFNHYRYKDFLVLAPNLSEYETYLTPIFSQNNISMFNDLQKQMKFHPLVVMIENIADINDMGFKTQDIITILKTRLLIPEWYTDDIKFIADVDLLENFVLAHNINHQLWKKSFYDFVDNNISHLDQINEKVEKLDKLRQFIIENIDNLITQLHKLTNVQEAVTLFWNFLLKNKINKKLEKWRNTAINNGDLQLAQQPEQIWALLNKLLKDYVLIAEEFNTENFFDILISGFSEANFSQIPSVLDAVTVSEIGMVQNNSFKQVFIIGAVNNSLPKIQNKPGFLNIENINELNNSIADEQQYIENNQEVNNLDQTYQFGDVLSLASDGVYISYPIINVSNEKMEASIFYQDIKNTLNLTEYVQHDLPENQQQLLSFITTPQASLGYIVYLKNKTNDDISNLLALTPSNQALLFDNVIQASSFKNKPVNLTPALAQELYGNNINISISQLETFYANSYEYFLTYGLHLHKRFENELTNIQSGNYYHETMDRLVKYLKQHKLDFAELTKEKISVILANIQDELKTKGSYRELLGDPFNEFLFKCLDRTTKKVVNYWHQNMCQTKFYPLYSELSFGNKEYIAGLSYQFIDKQQKTHHISLRGKIDRVDLLKDCDNEILQLIDYKSSAKKFDFNLFKNGISMQMLSYLSVLQDNSHIFSTNPVNIFGAFYQTMTQKVEHLNNKANISSSFVTKRTPDESVNKLKYNGLFILDDDLNISQIDANLDTPSTYSKLYSNLRINKDNNLISANGISRNDFSLLEQYNKLLIINAAKSILNGDIKLNPYKYADTTPLTFSDYNDIYFFDDMLPENNYHHILKEDKKTIISEIVDEIERNKTND</sequence>
<evidence type="ECO:0000256" key="5">
    <source>
        <dbReference type="ARBA" id="ARBA00022806"/>
    </source>
</evidence>
<dbReference type="GO" id="GO:0003677">
    <property type="term" value="F:DNA binding"/>
    <property type="evidence" value="ECO:0007669"/>
    <property type="project" value="UniProtKB-KW"/>
</dbReference>
<keyword evidence="7" id="KW-0067">ATP-binding</keyword>
<dbReference type="InterPro" id="IPR038726">
    <property type="entry name" value="PDDEXK_AddAB-type"/>
</dbReference>
<dbReference type="GO" id="GO:0006281">
    <property type="term" value="P:DNA repair"/>
    <property type="evidence" value="ECO:0007669"/>
    <property type="project" value="UniProtKB-KW"/>
</dbReference>
<evidence type="ECO:0000259" key="11">
    <source>
        <dbReference type="Pfam" id="PF21445"/>
    </source>
</evidence>
<dbReference type="EMBL" id="CP049228">
    <property type="protein sequence ID" value="QIH23813.1"/>
    <property type="molecule type" value="Genomic_DNA"/>
</dbReference>
<evidence type="ECO:0000256" key="4">
    <source>
        <dbReference type="ARBA" id="ARBA00022801"/>
    </source>
</evidence>
<keyword evidence="1" id="KW-0540">Nuclease</keyword>
<dbReference type="Pfam" id="PF21445">
    <property type="entry name" value="ADDB_N"/>
    <property type="match status" value="1"/>
</dbReference>
<feature type="domain" description="ATP-dependent helicase/deoxyribonuclease subunit B N-terminal" evidence="11">
    <location>
        <begin position="26"/>
        <end position="284"/>
    </location>
</feature>
<evidence type="ECO:0000259" key="10">
    <source>
        <dbReference type="Pfam" id="PF12705"/>
    </source>
</evidence>
<evidence type="ECO:0000256" key="7">
    <source>
        <dbReference type="ARBA" id="ARBA00022840"/>
    </source>
</evidence>